<reference evidence="1" key="1">
    <citation type="journal article" date="2022" name="Int. J. Mol. Sci.">
        <title>Draft Genome of Tanacetum Coccineum: Genomic Comparison of Closely Related Tanacetum-Family Plants.</title>
        <authorList>
            <person name="Yamashiro T."/>
            <person name="Shiraishi A."/>
            <person name="Nakayama K."/>
            <person name="Satake H."/>
        </authorList>
    </citation>
    <scope>NUCLEOTIDE SEQUENCE</scope>
</reference>
<gene>
    <name evidence="1" type="ORF">Tco_1045668</name>
</gene>
<reference evidence="1" key="2">
    <citation type="submission" date="2022-01" db="EMBL/GenBank/DDBJ databases">
        <authorList>
            <person name="Yamashiro T."/>
            <person name="Shiraishi A."/>
            <person name="Satake H."/>
            <person name="Nakayama K."/>
        </authorList>
    </citation>
    <scope>NUCLEOTIDE SEQUENCE</scope>
</reference>
<organism evidence="1 2">
    <name type="scientific">Tanacetum coccineum</name>
    <dbReference type="NCBI Taxonomy" id="301880"/>
    <lineage>
        <taxon>Eukaryota</taxon>
        <taxon>Viridiplantae</taxon>
        <taxon>Streptophyta</taxon>
        <taxon>Embryophyta</taxon>
        <taxon>Tracheophyta</taxon>
        <taxon>Spermatophyta</taxon>
        <taxon>Magnoliopsida</taxon>
        <taxon>eudicotyledons</taxon>
        <taxon>Gunneridae</taxon>
        <taxon>Pentapetalae</taxon>
        <taxon>asterids</taxon>
        <taxon>campanulids</taxon>
        <taxon>Asterales</taxon>
        <taxon>Asteraceae</taxon>
        <taxon>Asteroideae</taxon>
        <taxon>Anthemideae</taxon>
        <taxon>Anthemidinae</taxon>
        <taxon>Tanacetum</taxon>
    </lineage>
</organism>
<dbReference type="EMBL" id="BQNB010018850">
    <property type="protein sequence ID" value="GJT78943.1"/>
    <property type="molecule type" value="Genomic_DNA"/>
</dbReference>
<sequence>MVPKCHNHDFVKVALERRKTGEEASISEMEIVYKLDSCSLIMEYSVKISKKARILKLRQRHLKILTLTSYTPYPSRKIRLDGRWHGYKITINDHEERENEKEHGNEERCELFDNPHHKTPVCKIRRFEMIKYSFGQVEECVAIKECEYDDLTKTNEDSYRAYHENLPYMTRIGVIKSKGS</sequence>
<proteinExistence type="predicted"/>
<accession>A0ABQ5GTG1</accession>
<evidence type="ECO:0000313" key="2">
    <source>
        <dbReference type="Proteomes" id="UP001151760"/>
    </source>
</evidence>
<dbReference type="Proteomes" id="UP001151760">
    <property type="component" value="Unassembled WGS sequence"/>
</dbReference>
<evidence type="ECO:0000313" key="1">
    <source>
        <dbReference type="EMBL" id="GJT78943.1"/>
    </source>
</evidence>
<protein>
    <submittedName>
        <fullName evidence="1">Uncharacterized protein</fullName>
    </submittedName>
</protein>
<comment type="caution">
    <text evidence="1">The sequence shown here is derived from an EMBL/GenBank/DDBJ whole genome shotgun (WGS) entry which is preliminary data.</text>
</comment>
<name>A0ABQ5GTG1_9ASTR</name>
<keyword evidence="2" id="KW-1185">Reference proteome</keyword>